<sequence>MSSISDLPVAPGPWTLKAQTWWFITSFLAKPSILPLSYFDSSEIALYQECTKDGAFQGGMGTIMIVRYTEGPVGPYDELMIVPGEFKNPPGAKAKQSLRITRIYVSSLASVVNGRRNWNIPKHLAQFIWTPSMTHRGATELRVFEATSFSPIVYSTRPFFAALLKPISIPLPSIPLNLKYSPLPLDLVQPPLSASDEPSVDGVIATEGWTSIDTSGYKGKVSLVNWEGLLDDDDDETRRPVKKMADGKGFPDVTPYSVGMHWDHATIEFPAGIPVGGTTTT</sequence>
<dbReference type="Proteomes" id="UP000027265">
    <property type="component" value="Unassembled WGS sequence"/>
</dbReference>
<accession>A0A067Q1U0</accession>
<dbReference type="OrthoDB" id="9970474at2759"/>
<name>A0A067Q1U0_9AGAM</name>
<dbReference type="AlphaFoldDB" id="A0A067Q1U0"/>
<dbReference type="STRING" id="933084.A0A067Q1U0"/>
<dbReference type="HOGENOM" id="CLU_050866_0_0_1"/>
<dbReference type="SUPFAM" id="SSF160104">
    <property type="entry name" value="Acetoacetate decarboxylase-like"/>
    <property type="match status" value="1"/>
</dbReference>
<organism evidence="1 2">
    <name type="scientific">Jaapia argillacea MUCL 33604</name>
    <dbReference type="NCBI Taxonomy" id="933084"/>
    <lineage>
        <taxon>Eukaryota</taxon>
        <taxon>Fungi</taxon>
        <taxon>Dikarya</taxon>
        <taxon>Basidiomycota</taxon>
        <taxon>Agaricomycotina</taxon>
        <taxon>Agaricomycetes</taxon>
        <taxon>Agaricomycetidae</taxon>
        <taxon>Jaapiales</taxon>
        <taxon>Jaapiaceae</taxon>
        <taxon>Jaapia</taxon>
    </lineage>
</organism>
<gene>
    <name evidence="1" type="ORF">JAAARDRAFT_193764</name>
</gene>
<evidence type="ECO:0000313" key="1">
    <source>
        <dbReference type="EMBL" id="KDQ57432.1"/>
    </source>
</evidence>
<keyword evidence="2" id="KW-1185">Reference proteome</keyword>
<protein>
    <recommendedName>
        <fullName evidence="3">Acetoacetate decarboxylase</fullName>
    </recommendedName>
</protein>
<reference evidence="2" key="1">
    <citation type="journal article" date="2014" name="Proc. Natl. Acad. Sci. U.S.A.">
        <title>Extensive sampling of basidiomycete genomes demonstrates inadequacy of the white-rot/brown-rot paradigm for wood decay fungi.</title>
        <authorList>
            <person name="Riley R."/>
            <person name="Salamov A.A."/>
            <person name="Brown D.W."/>
            <person name="Nagy L.G."/>
            <person name="Floudas D."/>
            <person name="Held B.W."/>
            <person name="Levasseur A."/>
            <person name="Lombard V."/>
            <person name="Morin E."/>
            <person name="Otillar R."/>
            <person name="Lindquist E.A."/>
            <person name="Sun H."/>
            <person name="LaButti K.M."/>
            <person name="Schmutz J."/>
            <person name="Jabbour D."/>
            <person name="Luo H."/>
            <person name="Baker S.E."/>
            <person name="Pisabarro A.G."/>
            <person name="Walton J.D."/>
            <person name="Blanchette R.A."/>
            <person name="Henrissat B."/>
            <person name="Martin F."/>
            <person name="Cullen D."/>
            <person name="Hibbett D.S."/>
            <person name="Grigoriev I.V."/>
        </authorList>
    </citation>
    <scope>NUCLEOTIDE SEQUENCE [LARGE SCALE GENOMIC DNA]</scope>
    <source>
        <strain evidence="2">MUCL 33604</strain>
    </source>
</reference>
<dbReference type="Gene3D" id="2.40.400.10">
    <property type="entry name" value="Acetoacetate decarboxylase-like"/>
    <property type="match status" value="1"/>
</dbReference>
<dbReference type="PANTHER" id="PTHR40518">
    <property type="entry name" value="ACETOACETATE DECARBOXYLASE"/>
    <property type="match status" value="1"/>
</dbReference>
<dbReference type="EMBL" id="KL197719">
    <property type="protein sequence ID" value="KDQ57432.1"/>
    <property type="molecule type" value="Genomic_DNA"/>
</dbReference>
<dbReference type="PANTHER" id="PTHR40518:SF1">
    <property type="entry name" value="ACETOACETATE DECARBOXYLASE"/>
    <property type="match status" value="1"/>
</dbReference>
<evidence type="ECO:0000313" key="2">
    <source>
        <dbReference type="Proteomes" id="UP000027265"/>
    </source>
</evidence>
<evidence type="ECO:0008006" key="3">
    <source>
        <dbReference type="Google" id="ProtNLM"/>
    </source>
</evidence>
<dbReference type="InterPro" id="IPR023375">
    <property type="entry name" value="ADC_dom_sf"/>
</dbReference>
<proteinExistence type="predicted"/>
<dbReference type="InParanoid" id="A0A067Q1U0"/>